<dbReference type="VEuPathDB" id="AmoebaDB:DICPUDRAFT_92413"/>
<dbReference type="GeneID" id="10504367"/>
<dbReference type="AlphaFoldDB" id="F0ZRG7"/>
<feature type="chain" id="PRO_5003263818" evidence="1">
    <location>
        <begin position="22"/>
        <end position="144"/>
    </location>
</feature>
<sequence length="144" mass="16947">MYYKKLITIFILLIISYSSNSYELQKYMNEWLVLDHGSAINYKMSLAKDEFVRYRIVRGPFDLERLNVSFTSEGMEENIVFYSHAKQEIATKENCEGEKRQTGFVISRCLVSPNDYYFSIKLDNRWLSGDIIFKIVGQEGVRCH</sequence>
<dbReference type="KEGG" id="dpp:DICPUDRAFT_92413"/>
<dbReference type="Proteomes" id="UP000001064">
    <property type="component" value="Unassembled WGS sequence"/>
</dbReference>
<dbReference type="RefSeq" id="XP_003290021.1">
    <property type="nucleotide sequence ID" value="XM_003289973.1"/>
</dbReference>
<name>F0ZRG7_DICPU</name>
<reference evidence="3" key="1">
    <citation type="journal article" date="2011" name="Genome Biol.">
        <title>Comparative genomics of the social amoebae Dictyostelium discoideum and Dictyostelium purpureum.</title>
        <authorList>
            <consortium name="US DOE Joint Genome Institute (JGI-PGF)"/>
            <person name="Sucgang R."/>
            <person name="Kuo A."/>
            <person name="Tian X."/>
            <person name="Salerno W."/>
            <person name="Parikh A."/>
            <person name="Feasley C.L."/>
            <person name="Dalin E."/>
            <person name="Tu H."/>
            <person name="Huang E."/>
            <person name="Barry K."/>
            <person name="Lindquist E."/>
            <person name="Shapiro H."/>
            <person name="Bruce D."/>
            <person name="Schmutz J."/>
            <person name="Salamov A."/>
            <person name="Fey P."/>
            <person name="Gaudet P."/>
            <person name="Anjard C."/>
            <person name="Babu M.M."/>
            <person name="Basu S."/>
            <person name="Bushmanova Y."/>
            <person name="van der Wel H."/>
            <person name="Katoh-Kurasawa M."/>
            <person name="Dinh C."/>
            <person name="Coutinho P.M."/>
            <person name="Saito T."/>
            <person name="Elias M."/>
            <person name="Schaap P."/>
            <person name="Kay R.R."/>
            <person name="Henrissat B."/>
            <person name="Eichinger L."/>
            <person name="Rivero F."/>
            <person name="Putnam N.H."/>
            <person name="West C.M."/>
            <person name="Loomis W.F."/>
            <person name="Chisholm R.L."/>
            <person name="Shaulsky G."/>
            <person name="Strassmann J.E."/>
            <person name="Queller D.C."/>
            <person name="Kuspa A."/>
            <person name="Grigoriev I.V."/>
        </authorList>
    </citation>
    <scope>NUCLEOTIDE SEQUENCE [LARGE SCALE GENOMIC DNA]</scope>
    <source>
        <strain evidence="3">QSDP1</strain>
    </source>
</reference>
<evidence type="ECO:0000313" key="2">
    <source>
        <dbReference type="EMBL" id="EGC33450.1"/>
    </source>
</evidence>
<evidence type="ECO:0000256" key="1">
    <source>
        <dbReference type="SAM" id="SignalP"/>
    </source>
</evidence>
<feature type="signal peptide" evidence="1">
    <location>
        <begin position="1"/>
        <end position="21"/>
    </location>
</feature>
<evidence type="ECO:0000313" key="3">
    <source>
        <dbReference type="Proteomes" id="UP000001064"/>
    </source>
</evidence>
<dbReference type="EMBL" id="GL871141">
    <property type="protein sequence ID" value="EGC33450.1"/>
    <property type="molecule type" value="Genomic_DNA"/>
</dbReference>
<gene>
    <name evidence="2" type="ORF">DICPUDRAFT_92413</name>
</gene>
<organism evidence="2 3">
    <name type="scientific">Dictyostelium purpureum</name>
    <name type="common">Slime mold</name>
    <dbReference type="NCBI Taxonomy" id="5786"/>
    <lineage>
        <taxon>Eukaryota</taxon>
        <taxon>Amoebozoa</taxon>
        <taxon>Evosea</taxon>
        <taxon>Eumycetozoa</taxon>
        <taxon>Dictyostelia</taxon>
        <taxon>Dictyosteliales</taxon>
        <taxon>Dictyosteliaceae</taxon>
        <taxon>Dictyostelium</taxon>
    </lineage>
</organism>
<keyword evidence="3" id="KW-1185">Reference proteome</keyword>
<dbReference type="InParanoid" id="F0ZRG7"/>
<accession>F0ZRG7</accession>
<protein>
    <submittedName>
        <fullName evidence="2">Uncharacterized protein</fullName>
    </submittedName>
</protein>
<keyword evidence="1" id="KW-0732">Signal</keyword>
<proteinExistence type="predicted"/>